<dbReference type="GO" id="GO:0005975">
    <property type="term" value="P:carbohydrate metabolic process"/>
    <property type="evidence" value="ECO:0007669"/>
    <property type="project" value="InterPro"/>
</dbReference>
<keyword evidence="1" id="KW-0732">Signal</keyword>
<gene>
    <name evidence="4" type="ORF">Alo02nite_85590</name>
    <name evidence="5" type="ORF">BJ964_006023</name>
</gene>
<comment type="caution">
    <text evidence="5">The sequence shown here is derived from an EMBL/GenBank/DDBJ whole genome shotgun (WGS) entry which is preliminary data.</text>
</comment>
<dbReference type="AlphaFoldDB" id="A0A7W7MIR9"/>
<feature type="chain" id="PRO_5031211920" evidence="1">
    <location>
        <begin position="32"/>
        <end position="806"/>
    </location>
</feature>
<organism evidence="5 6">
    <name type="scientific">Actinoplanes lobatus</name>
    <dbReference type="NCBI Taxonomy" id="113568"/>
    <lineage>
        <taxon>Bacteria</taxon>
        <taxon>Bacillati</taxon>
        <taxon>Actinomycetota</taxon>
        <taxon>Actinomycetes</taxon>
        <taxon>Micromonosporales</taxon>
        <taxon>Micromonosporaceae</taxon>
        <taxon>Actinoplanes</taxon>
    </lineage>
</organism>
<dbReference type="Proteomes" id="UP000631312">
    <property type="component" value="Unassembled WGS sequence"/>
</dbReference>
<dbReference type="GO" id="GO:0006516">
    <property type="term" value="P:glycoprotein catabolic process"/>
    <property type="evidence" value="ECO:0007669"/>
    <property type="project" value="TreeGrafter"/>
</dbReference>
<evidence type="ECO:0000313" key="4">
    <source>
        <dbReference type="EMBL" id="GIE45661.1"/>
    </source>
</evidence>
<dbReference type="Gene3D" id="1.20.1050.60">
    <property type="entry name" value="alpha-1,2-mannosidase"/>
    <property type="match status" value="1"/>
</dbReference>
<dbReference type="PANTHER" id="PTHR12143">
    <property type="entry name" value="PEPTIDE N-GLYCANASE PNGASE -RELATED"/>
    <property type="match status" value="1"/>
</dbReference>
<dbReference type="EMBL" id="BOMP01000169">
    <property type="protein sequence ID" value="GIE45661.1"/>
    <property type="molecule type" value="Genomic_DNA"/>
</dbReference>
<keyword evidence="7" id="KW-1185">Reference proteome</keyword>
<reference evidence="5 6" key="1">
    <citation type="submission" date="2020-08" db="EMBL/GenBank/DDBJ databases">
        <title>Sequencing the genomes of 1000 actinobacteria strains.</title>
        <authorList>
            <person name="Klenk H.-P."/>
        </authorList>
    </citation>
    <scope>NUCLEOTIDE SEQUENCE [LARGE SCALE GENOMIC DNA]</scope>
    <source>
        <strain evidence="5 6">DSM 43150</strain>
    </source>
</reference>
<dbReference type="PANTHER" id="PTHR12143:SF39">
    <property type="entry name" value="SECRETED PROTEIN"/>
    <property type="match status" value="1"/>
</dbReference>
<dbReference type="InterPro" id="IPR041371">
    <property type="entry name" value="GH92_N"/>
</dbReference>
<dbReference type="Gene3D" id="1.20.1610.10">
    <property type="entry name" value="alpha-1,2-mannosidases domains"/>
    <property type="match status" value="1"/>
</dbReference>
<dbReference type="EMBL" id="JACHNC010000001">
    <property type="protein sequence ID" value="MBB4751862.1"/>
    <property type="molecule type" value="Genomic_DNA"/>
</dbReference>
<sequence>MSMSRVRTGLAGLVSAVLVVTLTAGVPAAGASPAAVLVEDPASYVDPFIGTSRGGNTWPGATRPFGMIAWSPTSTNGDQTSTGAANGYEYNVTKVRGFSLTHVNGAGCNPGAAGDVPIMPYVGEVTSSPTADTRDQRYVSTFSHTSESASPGRYTVGLDNGVRTDLAVSTRAGIAGFTFPAGSAANLLFRTSNSLNGSEDARITIDPATRTVTGSVLTGGFCGRRGNGGGAANPNRRSYYRLYFSAVFDRDFAGTGTWQNATVTPGGTTATGGEGYLTGADRAGKGSGGWVGFDTSTGGGDVRMRIGISYVSEAGAAANRDAEVPATATVDSVAAAARDAWNTELGRVQVAGGTDARTRAFYTAVYHSLMQPQTISDVDGRYLGADLQIHTVRAGRHQAYGTFSGWDQYRAQIQLLALLRPDVAGDMAQSMLDFAGQNRGVWDRWLHLGAGTHVMTGDPAAPTLATFSAMGVRDFDADAALTSLVRQATVQNPDALSDIGCPGQCLGQRPTLDTYLALRYAANDICHCWGGAAETLENSLADFSLAMWARRAGRDDLYRRLLPRGDYWKNTYNPAVGYQAARRADGSWQSGFTPSTDAGFAQGSSATYTWMVPQDVSGLAALMGGREAAAARLDGFFHDESGNWAVLGGNALRYDPTNEPGIHAPWLYNGLGQPWKTQETVRQILDTAYGTGPGGLPGNDDLGTMSAWYVFAAIGLFPQVPGRAEMLLGSPVFTHIEIRRSNGVRLVVTADTTDTYVQSVRLDGSALRRSWLPESFVQRGGTVAVTSGTVANRTWATAAGDLPRDH</sequence>
<dbReference type="Pfam" id="PF07971">
    <property type="entry name" value="Glyco_hydro_92"/>
    <property type="match status" value="1"/>
</dbReference>
<proteinExistence type="predicted"/>
<feature type="signal peptide" evidence="1">
    <location>
        <begin position="1"/>
        <end position="31"/>
    </location>
</feature>
<dbReference type="RefSeq" id="WP_188123826.1">
    <property type="nucleotide sequence ID" value="NZ_BOMP01000169.1"/>
</dbReference>
<reference evidence="4 7" key="2">
    <citation type="submission" date="2021-01" db="EMBL/GenBank/DDBJ databases">
        <title>Whole genome shotgun sequence of Actinoplanes lobatus NBRC 12513.</title>
        <authorList>
            <person name="Komaki H."/>
            <person name="Tamura T."/>
        </authorList>
    </citation>
    <scope>NUCLEOTIDE SEQUENCE [LARGE SCALE GENOMIC DNA]</scope>
    <source>
        <strain evidence="4 7">NBRC 12513</strain>
    </source>
</reference>
<dbReference type="InterPro" id="IPR014718">
    <property type="entry name" value="GH-type_carb-bd"/>
</dbReference>
<dbReference type="Gene3D" id="3.30.2080.10">
    <property type="entry name" value="GH92 mannosidase domain"/>
    <property type="match status" value="1"/>
</dbReference>
<dbReference type="Proteomes" id="UP000590511">
    <property type="component" value="Unassembled WGS sequence"/>
</dbReference>
<dbReference type="GO" id="GO:0005829">
    <property type="term" value="C:cytosol"/>
    <property type="evidence" value="ECO:0007669"/>
    <property type="project" value="TreeGrafter"/>
</dbReference>
<dbReference type="InterPro" id="IPR012939">
    <property type="entry name" value="Glyco_hydro_92"/>
</dbReference>
<protein>
    <submittedName>
        <fullName evidence="4 5">Alpha-1,2-mannosidase</fullName>
    </submittedName>
</protein>
<dbReference type="GO" id="GO:0030246">
    <property type="term" value="F:carbohydrate binding"/>
    <property type="evidence" value="ECO:0007669"/>
    <property type="project" value="InterPro"/>
</dbReference>
<accession>A0A7W7MIR9</accession>
<dbReference type="InterPro" id="IPR005887">
    <property type="entry name" value="GH92_a_mannosidase_put"/>
</dbReference>
<feature type="domain" description="Glycosyl hydrolase family 92" evidence="2">
    <location>
        <begin position="316"/>
        <end position="786"/>
    </location>
</feature>
<evidence type="ECO:0000259" key="2">
    <source>
        <dbReference type="Pfam" id="PF07971"/>
    </source>
</evidence>
<name>A0A7W7MIR9_9ACTN</name>
<evidence type="ECO:0000256" key="1">
    <source>
        <dbReference type="SAM" id="SignalP"/>
    </source>
</evidence>
<evidence type="ECO:0000313" key="7">
    <source>
        <dbReference type="Proteomes" id="UP000631312"/>
    </source>
</evidence>
<dbReference type="GO" id="GO:0000224">
    <property type="term" value="F:peptide-N4-(N-acetyl-beta-glucosaminyl)asparagine amidase activity"/>
    <property type="evidence" value="ECO:0007669"/>
    <property type="project" value="TreeGrafter"/>
</dbReference>
<dbReference type="InterPro" id="IPR008928">
    <property type="entry name" value="6-hairpin_glycosidase_sf"/>
</dbReference>
<dbReference type="SUPFAM" id="SSF48208">
    <property type="entry name" value="Six-hairpin glycosidases"/>
    <property type="match status" value="1"/>
</dbReference>
<dbReference type="Gene3D" id="2.70.98.10">
    <property type="match status" value="1"/>
</dbReference>
<dbReference type="InterPro" id="IPR050883">
    <property type="entry name" value="PNGase"/>
</dbReference>
<dbReference type="Pfam" id="PF17678">
    <property type="entry name" value="Glyco_hydro_92N"/>
    <property type="match status" value="1"/>
</dbReference>
<evidence type="ECO:0000313" key="5">
    <source>
        <dbReference type="EMBL" id="MBB4751862.1"/>
    </source>
</evidence>
<feature type="domain" description="Glycosyl hydrolase family 92 N-terminal" evidence="3">
    <location>
        <begin position="44"/>
        <end position="309"/>
    </location>
</feature>
<evidence type="ECO:0000313" key="6">
    <source>
        <dbReference type="Proteomes" id="UP000590511"/>
    </source>
</evidence>
<evidence type="ECO:0000259" key="3">
    <source>
        <dbReference type="Pfam" id="PF17678"/>
    </source>
</evidence>
<dbReference type="NCBIfam" id="TIGR01180">
    <property type="entry name" value="aman2_put"/>
    <property type="match status" value="1"/>
</dbReference>